<dbReference type="GeneID" id="17319890"/>
<dbReference type="Pfam" id="PF00875">
    <property type="entry name" value="DNA_photolyase"/>
    <property type="match status" value="1"/>
</dbReference>
<keyword evidence="16" id="KW-1185">Reference proteome</keyword>
<dbReference type="RefSeq" id="XP_005712174.1">
    <property type="nucleotide sequence ID" value="XM_005712117.1"/>
</dbReference>
<dbReference type="OMA" id="IHNYLRM"/>
<feature type="domain" description="Photolyase/cryptochrome alpha/beta" evidence="14">
    <location>
        <begin position="77"/>
        <end position="210"/>
    </location>
</feature>
<feature type="region of interest" description="Disordered" evidence="13">
    <location>
        <begin position="558"/>
        <end position="597"/>
    </location>
</feature>
<keyword evidence="8" id="KW-0238">DNA-binding</keyword>
<keyword evidence="10" id="KW-0456">Lyase</keyword>
<dbReference type="AlphaFoldDB" id="R7Q3D4"/>
<dbReference type="GO" id="GO:0000719">
    <property type="term" value="P:photoreactive repair"/>
    <property type="evidence" value="ECO:0007669"/>
    <property type="project" value="TreeGrafter"/>
</dbReference>
<dbReference type="PhylomeDB" id="R7Q3D4"/>
<keyword evidence="7" id="KW-0274">FAD</keyword>
<keyword evidence="9" id="KW-0234">DNA repair</keyword>
<comment type="catalytic activity">
    <reaction evidence="12">
        <text>cyclobutadipyrimidine (in DNA) = 2 pyrimidine residues (in DNA).</text>
        <dbReference type="EC" id="4.1.99.3"/>
    </reaction>
</comment>
<dbReference type="Gene3D" id="1.25.40.80">
    <property type="match status" value="1"/>
</dbReference>
<evidence type="ECO:0000256" key="12">
    <source>
        <dbReference type="ARBA" id="ARBA00033999"/>
    </source>
</evidence>
<evidence type="ECO:0000256" key="3">
    <source>
        <dbReference type="ARBA" id="ARBA00013149"/>
    </source>
</evidence>
<dbReference type="PANTHER" id="PTHR10211:SF0">
    <property type="entry name" value="DEOXYRIBODIPYRIMIDINE PHOTO-LYASE"/>
    <property type="match status" value="1"/>
</dbReference>
<dbReference type="SUPFAM" id="SSF48173">
    <property type="entry name" value="Cryptochrome/photolyase FAD-binding domain"/>
    <property type="match status" value="1"/>
</dbReference>
<dbReference type="PANTHER" id="PTHR10211">
    <property type="entry name" value="DEOXYRIBODIPYRIMIDINE PHOTOLYASE"/>
    <property type="match status" value="1"/>
</dbReference>
<evidence type="ECO:0000256" key="9">
    <source>
        <dbReference type="ARBA" id="ARBA00023204"/>
    </source>
</evidence>
<evidence type="ECO:0000259" key="14">
    <source>
        <dbReference type="PROSITE" id="PS51645"/>
    </source>
</evidence>
<dbReference type="InterPro" id="IPR052219">
    <property type="entry name" value="Photolyase_Class-2"/>
</dbReference>
<dbReference type="InterPro" id="IPR006050">
    <property type="entry name" value="DNA_photolyase_N"/>
</dbReference>
<dbReference type="InterPro" id="IPR014729">
    <property type="entry name" value="Rossmann-like_a/b/a_fold"/>
</dbReference>
<comment type="cofactor">
    <cofactor evidence="1">
        <name>FAD</name>
        <dbReference type="ChEBI" id="CHEBI:57692"/>
    </cofactor>
</comment>
<dbReference type="SUPFAM" id="SSF52425">
    <property type="entry name" value="Cryptochrome/photolyase, N-terminal domain"/>
    <property type="match status" value="1"/>
</dbReference>
<dbReference type="OrthoDB" id="496749at2759"/>
<dbReference type="InterPro" id="IPR036155">
    <property type="entry name" value="Crypto/Photolyase_N_sf"/>
</dbReference>
<dbReference type="PROSITE" id="PS51645">
    <property type="entry name" value="PHR_CRY_ALPHA_BETA"/>
    <property type="match status" value="1"/>
</dbReference>
<evidence type="ECO:0000256" key="1">
    <source>
        <dbReference type="ARBA" id="ARBA00001974"/>
    </source>
</evidence>
<gene>
    <name evidence="15" type="ORF">CHC_T00001477001</name>
</gene>
<dbReference type="KEGG" id="ccp:CHC_T00001477001"/>
<accession>R7Q3D4</accession>
<evidence type="ECO:0000256" key="11">
    <source>
        <dbReference type="ARBA" id="ARBA00031671"/>
    </source>
</evidence>
<dbReference type="EC" id="4.1.99.3" evidence="3"/>
<dbReference type="GO" id="GO:0003677">
    <property type="term" value="F:DNA binding"/>
    <property type="evidence" value="ECO:0007669"/>
    <property type="project" value="UniProtKB-KW"/>
</dbReference>
<evidence type="ECO:0000256" key="5">
    <source>
        <dbReference type="ARBA" id="ARBA00022630"/>
    </source>
</evidence>
<evidence type="ECO:0000256" key="6">
    <source>
        <dbReference type="ARBA" id="ARBA00022763"/>
    </source>
</evidence>
<dbReference type="Gramene" id="CDF32509">
    <property type="protein sequence ID" value="CDF32509"/>
    <property type="gene ID" value="CHC_T00001477001"/>
</dbReference>
<dbReference type="GO" id="GO:0003904">
    <property type="term" value="F:deoxyribodipyrimidine photo-lyase activity"/>
    <property type="evidence" value="ECO:0007669"/>
    <property type="project" value="UniProtKB-EC"/>
</dbReference>
<keyword evidence="6" id="KW-0227">DNA damage</keyword>
<sequence length="597" mass="67432">MPTAFLFPTTRVFFGKSVQNLREYRAIATSTHCLDVHPANYLAAPRRFVATMSSLSSPVERERVRTLNDPHANTKGSHVVYWMNNAVRVRHNPALEEAAHMAASMEQALRVIYLMDVTAQDSQPLPERHTSFLLQGLADVAASLRQRKVPFVVLSPEAEADVAIPAMAKDASAVVTDASYLRPGIATRKRAARALQVPLIVVEADVVVPVETATNKAEHAARTIRPKINRLRDDFLEPLEQVALPYQEQGDGKWDVADDWLEDGRKTEDRIDHVDVKKHDDVLASLQGLDRGAPLVSSFKGGEKEAQEVLKTFLKERLREYGPGRNEPSKQLQSDLSPYLRAGNISPVDIALQTLDFAKDKKSGMKESLDSFLEELIVRRELAANACWFNPDKYDAYEHIVPSFARASLELHKADKRPTTYTYEELEAGLTHDDYWNAAQLEMVVRGKQHGYMRMYWVKQIIGWVDDPAVAMDYGLRLNNRWELDAVDPNSYAGVIWCFGLHDQGWKERPIWGKVRYMNDAGLKRKFNMAAYVAMVDRLIAEQGLPAHIAALRKARGADRRQKTIDQTMKRKRKTSAAPSNKAAKESLLRSIKRLKE</sequence>
<dbReference type="FunFam" id="1.10.579.10:FF:000002">
    <property type="entry name" value="Deoxyribodipyrimidine photolyase"/>
    <property type="match status" value="1"/>
</dbReference>
<name>R7Q3D4_CHOCR</name>
<organism evidence="15 16">
    <name type="scientific">Chondrus crispus</name>
    <name type="common">Carrageen Irish moss</name>
    <name type="synonym">Polymorpha crispa</name>
    <dbReference type="NCBI Taxonomy" id="2769"/>
    <lineage>
        <taxon>Eukaryota</taxon>
        <taxon>Rhodophyta</taxon>
        <taxon>Florideophyceae</taxon>
        <taxon>Rhodymeniophycidae</taxon>
        <taxon>Gigartinales</taxon>
        <taxon>Gigartinaceae</taxon>
        <taxon>Chondrus</taxon>
    </lineage>
</organism>
<dbReference type="InterPro" id="IPR036134">
    <property type="entry name" value="Crypto/Photolyase_FAD-like_sf"/>
</dbReference>
<comment type="similarity">
    <text evidence="2">Belongs to the DNA photolyase class-2 family.</text>
</comment>
<proteinExistence type="inferred from homology"/>
<reference evidence="16" key="1">
    <citation type="journal article" date="2013" name="Proc. Natl. Acad. Sci. U.S.A.">
        <title>Genome structure and metabolic features in the red seaweed Chondrus crispus shed light on evolution of the Archaeplastida.</title>
        <authorList>
            <person name="Collen J."/>
            <person name="Porcel B."/>
            <person name="Carre W."/>
            <person name="Ball S.G."/>
            <person name="Chaparro C."/>
            <person name="Tonon T."/>
            <person name="Barbeyron T."/>
            <person name="Michel G."/>
            <person name="Noel B."/>
            <person name="Valentin K."/>
            <person name="Elias M."/>
            <person name="Artiguenave F."/>
            <person name="Arun A."/>
            <person name="Aury J.M."/>
            <person name="Barbosa-Neto J.F."/>
            <person name="Bothwell J.H."/>
            <person name="Bouget F.Y."/>
            <person name="Brillet L."/>
            <person name="Cabello-Hurtado F."/>
            <person name="Capella-Gutierrez S."/>
            <person name="Charrier B."/>
            <person name="Cladiere L."/>
            <person name="Cock J.M."/>
            <person name="Coelho S.M."/>
            <person name="Colleoni C."/>
            <person name="Czjzek M."/>
            <person name="Da Silva C."/>
            <person name="Delage L."/>
            <person name="Denoeud F."/>
            <person name="Deschamps P."/>
            <person name="Dittami S.M."/>
            <person name="Gabaldon T."/>
            <person name="Gachon C.M."/>
            <person name="Groisillier A."/>
            <person name="Herve C."/>
            <person name="Jabbari K."/>
            <person name="Katinka M."/>
            <person name="Kloareg B."/>
            <person name="Kowalczyk N."/>
            <person name="Labadie K."/>
            <person name="Leblanc C."/>
            <person name="Lopez P.J."/>
            <person name="McLachlan D.H."/>
            <person name="Meslet-Cladiere L."/>
            <person name="Moustafa A."/>
            <person name="Nehr Z."/>
            <person name="Nyvall Collen P."/>
            <person name="Panaud O."/>
            <person name="Partensky F."/>
            <person name="Poulain J."/>
            <person name="Rensing S.A."/>
            <person name="Rousvoal S."/>
            <person name="Samson G."/>
            <person name="Symeonidi A."/>
            <person name="Weissenbach J."/>
            <person name="Zambounis A."/>
            <person name="Wincker P."/>
            <person name="Boyen C."/>
        </authorList>
    </citation>
    <scope>NUCLEOTIDE SEQUENCE [LARGE SCALE GENOMIC DNA]</scope>
    <source>
        <strain evidence="16">cv. Stackhouse</strain>
    </source>
</reference>
<evidence type="ECO:0000256" key="8">
    <source>
        <dbReference type="ARBA" id="ARBA00023125"/>
    </source>
</evidence>
<evidence type="ECO:0000256" key="10">
    <source>
        <dbReference type="ARBA" id="ARBA00023239"/>
    </source>
</evidence>
<dbReference type="Gene3D" id="3.40.50.620">
    <property type="entry name" value="HUPs"/>
    <property type="match status" value="1"/>
</dbReference>
<dbReference type="EMBL" id="HG001512">
    <property type="protein sequence ID" value="CDF32509.1"/>
    <property type="molecule type" value="Genomic_DNA"/>
</dbReference>
<evidence type="ECO:0000313" key="15">
    <source>
        <dbReference type="EMBL" id="CDF32509.1"/>
    </source>
</evidence>
<evidence type="ECO:0000256" key="4">
    <source>
        <dbReference type="ARBA" id="ARBA00014046"/>
    </source>
</evidence>
<dbReference type="Gene3D" id="1.10.579.10">
    <property type="entry name" value="DNA Cyclobutane Dipyrimidine Photolyase, subunit A, domain 3"/>
    <property type="match status" value="1"/>
</dbReference>
<evidence type="ECO:0000256" key="2">
    <source>
        <dbReference type="ARBA" id="ARBA00006409"/>
    </source>
</evidence>
<keyword evidence="5" id="KW-0285">Flavoprotein</keyword>
<evidence type="ECO:0000256" key="7">
    <source>
        <dbReference type="ARBA" id="ARBA00022827"/>
    </source>
</evidence>
<evidence type="ECO:0000256" key="13">
    <source>
        <dbReference type="SAM" id="MobiDB-lite"/>
    </source>
</evidence>
<evidence type="ECO:0000313" key="16">
    <source>
        <dbReference type="Proteomes" id="UP000012073"/>
    </source>
</evidence>
<dbReference type="Proteomes" id="UP000012073">
    <property type="component" value="Unassembled WGS sequence"/>
</dbReference>
<protein>
    <recommendedName>
        <fullName evidence="4">Deoxyribodipyrimidine photo-lyase</fullName>
        <ecNumber evidence="3">4.1.99.3</ecNumber>
    </recommendedName>
    <alternativeName>
        <fullName evidence="11">DNA photolyase</fullName>
    </alternativeName>
</protein>